<reference evidence="1 2" key="1">
    <citation type="submission" date="2019-07" db="EMBL/GenBank/DDBJ databases">
        <title>Whole genome shotgun sequence of Cellulomonas persica NBRC 101101.</title>
        <authorList>
            <person name="Hosoyama A."/>
            <person name="Uohara A."/>
            <person name="Ohji S."/>
            <person name="Ichikawa N."/>
        </authorList>
    </citation>
    <scope>NUCLEOTIDE SEQUENCE [LARGE SCALE GENOMIC DNA]</scope>
    <source>
        <strain evidence="1 2">NBRC 101101</strain>
    </source>
</reference>
<dbReference type="GO" id="GO:0009306">
    <property type="term" value="P:protein secretion"/>
    <property type="evidence" value="ECO:0007669"/>
    <property type="project" value="InterPro"/>
</dbReference>
<evidence type="ECO:0000313" key="1">
    <source>
        <dbReference type="EMBL" id="GEK18240.1"/>
    </source>
</evidence>
<name>A0A510UYT3_9CELL</name>
<dbReference type="EMBL" id="BJUA01000008">
    <property type="protein sequence ID" value="GEK18240.1"/>
    <property type="molecule type" value="Genomic_DNA"/>
</dbReference>
<gene>
    <name evidence="1" type="ORF">CPE01_19730</name>
</gene>
<dbReference type="RefSeq" id="WP_146806474.1">
    <property type="nucleotide sequence ID" value="NZ_BJUA01000008.1"/>
</dbReference>
<protein>
    <recommendedName>
        <fullName evidence="3">ESX-1 secretion-associated protein</fullName>
    </recommendedName>
</protein>
<dbReference type="AlphaFoldDB" id="A0A510UYT3"/>
<comment type="caution">
    <text evidence="1">The sequence shown here is derived from an EMBL/GenBank/DDBJ whole genome shotgun (WGS) entry which is preliminary data.</text>
</comment>
<dbReference type="Proteomes" id="UP000321386">
    <property type="component" value="Unassembled WGS sequence"/>
</dbReference>
<accession>A0A510UYT3</accession>
<organism evidence="1 2">
    <name type="scientific">Cellulomonas persica</name>
    <dbReference type="NCBI Taxonomy" id="76861"/>
    <lineage>
        <taxon>Bacteria</taxon>
        <taxon>Bacillati</taxon>
        <taxon>Actinomycetota</taxon>
        <taxon>Actinomycetes</taxon>
        <taxon>Micrococcales</taxon>
        <taxon>Cellulomonadaceae</taxon>
        <taxon>Cellulomonas</taxon>
    </lineage>
</organism>
<evidence type="ECO:0008006" key="3">
    <source>
        <dbReference type="Google" id="ProtNLM"/>
    </source>
</evidence>
<dbReference type="InterPro" id="IPR022536">
    <property type="entry name" value="EspC"/>
</dbReference>
<proteinExistence type="predicted"/>
<sequence>MSEGALDVVLRALRGEARTWDEQGSTLAGVADVTESLSMSALQAGVFLVMRDAYGHAVAHVAARCREGAVVMSEVARALRANADAYERRDEEVSAHVAGAY</sequence>
<evidence type="ECO:0000313" key="2">
    <source>
        <dbReference type="Proteomes" id="UP000321386"/>
    </source>
</evidence>
<dbReference type="Pfam" id="PF10824">
    <property type="entry name" value="T7SS_ESX_EspC"/>
    <property type="match status" value="1"/>
</dbReference>
<dbReference type="OrthoDB" id="4829545at2"/>
<keyword evidence="2" id="KW-1185">Reference proteome</keyword>